<comment type="similarity">
    <text evidence="3 9">Belongs to the alpha-acetolactate decarboxylase family.</text>
</comment>
<comment type="catalytic activity">
    <reaction evidence="1 9">
        <text>(2S)-2-acetolactate + H(+) = (R)-acetoin + CO2</text>
        <dbReference type="Rhea" id="RHEA:21580"/>
        <dbReference type="ChEBI" id="CHEBI:15378"/>
        <dbReference type="ChEBI" id="CHEBI:15686"/>
        <dbReference type="ChEBI" id="CHEBI:16526"/>
        <dbReference type="ChEBI" id="CHEBI:58476"/>
        <dbReference type="EC" id="4.1.1.5"/>
    </reaction>
</comment>
<dbReference type="GO" id="GO:0045151">
    <property type="term" value="P:acetoin biosynthetic process"/>
    <property type="evidence" value="ECO:0007669"/>
    <property type="project" value="UniProtKB-UniRule"/>
</dbReference>
<accession>A0A4S2F2A9</accession>
<dbReference type="Proteomes" id="UP000310263">
    <property type="component" value="Unassembled WGS sequence"/>
</dbReference>
<keyword evidence="7 9" id="KW-0005">Acetoin biosynthesis</keyword>
<dbReference type="SUPFAM" id="SSF117856">
    <property type="entry name" value="AF0104/ALDC/Ptd012-like"/>
    <property type="match status" value="1"/>
</dbReference>
<protein>
    <recommendedName>
        <fullName evidence="5 9">Alpha-acetolactate decarboxylase</fullName>
        <ecNumber evidence="4 9">4.1.1.5</ecNumber>
    </recommendedName>
</protein>
<evidence type="ECO:0000256" key="7">
    <source>
        <dbReference type="ARBA" id="ARBA00023061"/>
    </source>
</evidence>
<dbReference type="OrthoDB" id="8612680at2"/>
<sequence length="241" mass="26317">MSSVFYQVSTLNALMLGNFDGVVTVGELLSHGSWGIGTYEGLDGEAIICDGVAYDGHADGEVMPYGNDEKVAFSTVANFNEKATEFGIADASDMAAVKAALDEVRAGTDGNDNYWWLVAMKGTFPTMKWRSCFKQQKPYTTLSEAATDQREFVSRDEEGWVIGVWCPSFVDGINMPGWHLHFLSEDKKRGGHILEMSIGDVSGTLESYRELALIMPDNPEFADLDLTEDLAEATAKVEGGK</sequence>
<keyword evidence="11" id="KW-1185">Reference proteome</keyword>
<evidence type="ECO:0000256" key="9">
    <source>
        <dbReference type="PIRNR" id="PIRNR001332"/>
    </source>
</evidence>
<evidence type="ECO:0000313" key="10">
    <source>
        <dbReference type="EMBL" id="TGY61663.1"/>
    </source>
</evidence>
<dbReference type="RefSeq" id="WP_136012796.1">
    <property type="nucleotide sequence ID" value="NZ_SRYE01000004.1"/>
</dbReference>
<keyword evidence="6 9" id="KW-0210">Decarboxylase</keyword>
<comment type="caution">
    <text evidence="10">The sequence shown here is derived from an EMBL/GenBank/DDBJ whole genome shotgun (WGS) entry which is preliminary data.</text>
</comment>
<dbReference type="AlphaFoldDB" id="A0A4S2F2A9"/>
<keyword evidence="8 9" id="KW-0456">Lyase</keyword>
<name>A0A4S2F2A9_9ACTN</name>
<dbReference type="InterPro" id="IPR005128">
    <property type="entry name" value="Acetolactate_a_deCO2ase"/>
</dbReference>
<dbReference type="PANTHER" id="PTHR35524">
    <property type="entry name" value="ALPHA-ACETOLACTATE DECARBOXYLASE"/>
    <property type="match status" value="1"/>
</dbReference>
<dbReference type="EC" id="4.1.1.5" evidence="4 9"/>
<gene>
    <name evidence="10" type="primary">budA</name>
    <name evidence="10" type="ORF">E5334_06550</name>
</gene>
<dbReference type="PIRSF" id="PIRSF001332">
    <property type="entry name" value="Acetolac_decarb"/>
    <property type="match status" value="1"/>
</dbReference>
<dbReference type="EMBL" id="SRYE01000004">
    <property type="protein sequence ID" value="TGY61663.1"/>
    <property type="molecule type" value="Genomic_DNA"/>
</dbReference>
<dbReference type="CDD" id="cd17299">
    <property type="entry name" value="acetolactate_decarboxylase"/>
    <property type="match status" value="1"/>
</dbReference>
<reference evidence="10 11" key="1">
    <citation type="submission" date="2019-04" db="EMBL/GenBank/DDBJ databases">
        <title>Microbes associate with the intestines of laboratory mice.</title>
        <authorList>
            <person name="Navarre W."/>
            <person name="Wong E."/>
            <person name="Huang K."/>
            <person name="Tropini C."/>
            <person name="Ng K."/>
            <person name="Yu B."/>
        </authorList>
    </citation>
    <scope>NUCLEOTIDE SEQUENCE [LARGE SCALE GENOMIC DNA]</scope>
    <source>
        <strain evidence="10 11">NM07_P-09</strain>
    </source>
</reference>
<evidence type="ECO:0000256" key="4">
    <source>
        <dbReference type="ARBA" id="ARBA00013204"/>
    </source>
</evidence>
<evidence type="ECO:0000256" key="1">
    <source>
        <dbReference type="ARBA" id="ARBA00001784"/>
    </source>
</evidence>
<dbReference type="UniPathway" id="UPA00626">
    <property type="reaction ID" value="UER00678"/>
</dbReference>
<organism evidence="10 11">
    <name type="scientific">Muricaecibacterium torontonense</name>
    <dbReference type="NCBI Taxonomy" id="3032871"/>
    <lineage>
        <taxon>Bacteria</taxon>
        <taxon>Bacillati</taxon>
        <taxon>Actinomycetota</taxon>
        <taxon>Coriobacteriia</taxon>
        <taxon>Coriobacteriales</taxon>
        <taxon>Atopobiaceae</taxon>
        <taxon>Muricaecibacterium</taxon>
    </lineage>
</organism>
<dbReference type="GO" id="GO:0047605">
    <property type="term" value="F:acetolactate decarboxylase activity"/>
    <property type="evidence" value="ECO:0007669"/>
    <property type="project" value="UniProtKB-UniRule"/>
</dbReference>
<evidence type="ECO:0000256" key="6">
    <source>
        <dbReference type="ARBA" id="ARBA00022793"/>
    </source>
</evidence>
<evidence type="ECO:0000256" key="3">
    <source>
        <dbReference type="ARBA" id="ARBA00007106"/>
    </source>
</evidence>
<evidence type="ECO:0000313" key="11">
    <source>
        <dbReference type="Proteomes" id="UP000310263"/>
    </source>
</evidence>
<evidence type="ECO:0000256" key="5">
    <source>
        <dbReference type="ARBA" id="ARBA00020164"/>
    </source>
</evidence>
<dbReference type="Pfam" id="PF03306">
    <property type="entry name" value="AAL_decarboxy"/>
    <property type="match status" value="1"/>
</dbReference>
<comment type="pathway">
    <text evidence="2 9">Polyol metabolism; (R,R)-butane-2,3-diol biosynthesis; (R,R)-butane-2,3-diol from pyruvate: step 2/3.</text>
</comment>
<dbReference type="Gene3D" id="3.30.1330.80">
    <property type="entry name" value="Hypothetical protein, similar to alpha- acetolactate decarboxylase, domain 2"/>
    <property type="match status" value="2"/>
</dbReference>
<dbReference type="PANTHER" id="PTHR35524:SF1">
    <property type="entry name" value="ALPHA-ACETOLACTATE DECARBOXYLASE"/>
    <property type="match status" value="1"/>
</dbReference>
<dbReference type="NCBIfam" id="TIGR01252">
    <property type="entry name" value="acetolac_decarb"/>
    <property type="match status" value="1"/>
</dbReference>
<proteinExistence type="inferred from homology"/>
<evidence type="ECO:0000256" key="2">
    <source>
        <dbReference type="ARBA" id="ARBA00005170"/>
    </source>
</evidence>
<evidence type="ECO:0000256" key="8">
    <source>
        <dbReference type="ARBA" id="ARBA00023239"/>
    </source>
</evidence>